<evidence type="ECO:0000313" key="2">
    <source>
        <dbReference type="EMBL" id="MFD1039164.1"/>
    </source>
</evidence>
<dbReference type="Gene3D" id="3.30.1330.30">
    <property type="match status" value="1"/>
</dbReference>
<sequence length="109" mass="11968">MTLKNEDDTIFKVLPIILVALEDNILMSYEKVTQRQSRLIIGTKQTLKAMKNGDVSEVFIADDADQFITQKVADLANQIGIPCKHVDSMEKLGTACGIDVATSTAAIKR</sequence>
<dbReference type="EMBL" id="JBHTKJ010000032">
    <property type="protein sequence ID" value="MFD1039164.1"/>
    <property type="molecule type" value="Genomic_DNA"/>
</dbReference>
<reference evidence="3" key="1">
    <citation type="journal article" date="2019" name="Int. J. Syst. Evol. Microbiol.">
        <title>The Global Catalogue of Microorganisms (GCM) 10K type strain sequencing project: providing services to taxonomists for standard genome sequencing and annotation.</title>
        <authorList>
            <consortium name="The Broad Institute Genomics Platform"/>
            <consortium name="The Broad Institute Genome Sequencing Center for Infectious Disease"/>
            <person name="Wu L."/>
            <person name="Ma J."/>
        </authorList>
    </citation>
    <scope>NUCLEOTIDE SEQUENCE [LARGE SCALE GENOMIC DNA]</scope>
    <source>
        <strain evidence="3">CCUG 56754</strain>
    </source>
</reference>
<protein>
    <submittedName>
        <fullName evidence="2">Ribosomal L7Ae/L30e/S12e/Gadd45 family protein</fullName>
    </submittedName>
</protein>
<gene>
    <name evidence="2" type="ORF">ACFQ3N_12295</name>
</gene>
<evidence type="ECO:0000259" key="1">
    <source>
        <dbReference type="Pfam" id="PF01248"/>
    </source>
</evidence>
<dbReference type="Proteomes" id="UP001597040">
    <property type="component" value="Unassembled WGS sequence"/>
</dbReference>
<proteinExistence type="predicted"/>
<name>A0ABW3LP94_9BACI</name>
<feature type="domain" description="Ribosomal protein eL8/eL30/eS12/Gadd45" evidence="1">
    <location>
        <begin position="30"/>
        <end position="108"/>
    </location>
</feature>
<dbReference type="InterPro" id="IPR029064">
    <property type="entry name" value="Ribosomal_eL30-like_sf"/>
</dbReference>
<dbReference type="InterPro" id="IPR004038">
    <property type="entry name" value="Ribosomal_eL8/eL30/eS12/Gad45"/>
</dbReference>
<dbReference type="SUPFAM" id="SSF55315">
    <property type="entry name" value="L30e-like"/>
    <property type="match status" value="1"/>
</dbReference>
<accession>A0ABW3LP94</accession>
<organism evidence="2 3">
    <name type="scientific">Virgibacillus byunsanensis</name>
    <dbReference type="NCBI Taxonomy" id="570945"/>
    <lineage>
        <taxon>Bacteria</taxon>
        <taxon>Bacillati</taxon>
        <taxon>Bacillota</taxon>
        <taxon>Bacilli</taxon>
        <taxon>Bacillales</taxon>
        <taxon>Bacillaceae</taxon>
        <taxon>Virgibacillus</taxon>
    </lineage>
</organism>
<comment type="caution">
    <text evidence="2">The sequence shown here is derived from an EMBL/GenBank/DDBJ whole genome shotgun (WGS) entry which is preliminary data.</text>
</comment>
<keyword evidence="3" id="KW-1185">Reference proteome</keyword>
<dbReference type="Pfam" id="PF01248">
    <property type="entry name" value="Ribosomal_L7Ae"/>
    <property type="match status" value="1"/>
</dbReference>
<evidence type="ECO:0000313" key="3">
    <source>
        <dbReference type="Proteomes" id="UP001597040"/>
    </source>
</evidence>